<organism evidence="5 6">
    <name type="scientific">Pantoea latae</name>
    <dbReference type="NCBI Taxonomy" id="1964541"/>
    <lineage>
        <taxon>Bacteria</taxon>
        <taxon>Pseudomonadati</taxon>
        <taxon>Pseudomonadota</taxon>
        <taxon>Gammaproteobacteria</taxon>
        <taxon>Enterobacterales</taxon>
        <taxon>Erwiniaceae</taxon>
        <taxon>Pantoea</taxon>
    </lineage>
</organism>
<dbReference type="InterPro" id="IPR017557">
    <property type="entry name" value="Holo-ACP_synthase"/>
</dbReference>
<dbReference type="NCBIfam" id="NF002332">
    <property type="entry name" value="PRK01293.1"/>
    <property type="match status" value="1"/>
</dbReference>
<evidence type="ECO:0000313" key="5">
    <source>
        <dbReference type="EMBL" id="OQP30733.1"/>
    </source>
</evidence>
<accession>A0A1V9DA76</accession>
<feature type="domain" description="Phosphoribosyl-dephospho-CoA transferase MdcG N-terminal" evidence="4">
    <location>
        <begin position="6"/>
        <end position="77"/>
    </location>
</feature>
<evidence type="ECO:0000313" key="6">
    <source>
        <dbReference type="Proteomes" id="UP000192769"/>
    </source>
</evidence>
<reference evidence="5 6" key="1">
    <citation type="submission" date="2017-02" db="EMBL/GenBank/DDBJ databases">
        <title>Whole genome shotgun sequence of Pantoea agglomerans strain AS1 isolated from a cycad, Zamia floridana in Central Florida, USA.</title>
        <authorList>
            <person name="Lata P."/>
            <person name="Govindarajan S."/>
            <person name="Qi F."/>
            <person name="Li J.-L."/>
            <person name="Maurya S.K."/>
            <person name="Sahoo M.K."/>
        </authorList>
    </citation>
    <scope>NUCLEOTIDE SEQUENCE [LARGE SCALE GENOMIC DNA]</scope>
    <source>
        <strain evidence="5 6">AS1</strain>
    </source>
</reference>
<evidence type="ECO:0000256" key="2">
    <source>
        <dbReference type="ARBA" id="ARBA00022695"/>
    </source>
</evidence>
<dbReference type="Pfam" id="PF20866">
    <property type="entry name" value="MdcG_N"/>
    <property type="match status" value="1"/>
</dbReference>
<keyword evidence="6" id="KW-1185">Reference proteome</keyword>
<protein>
    <submittedName>
        <fullName evidence="5">Phosphoribosyl-dephospho-CoA transferase</fullName>
    </submittedName>
</protein>
<dbReference type="InterPro" id="IPR048903">
    <property type="entry name" value="MdcG_N"/>
</dbReference>
<evidence type="ECO:0000259" key="3">
    <source>
        <dbReference type="Pfam" id="PF10620"/>
    </source>
</evidence>
<dbReference type="EMBL" id="MWUE01000033">
    <property type="protein sequence ID" value="OQP30733.1"/>
    <property type="molecule type" value="Genomic_DNA"/>
</dbReference>
<dbReference type="Pfam" id="PF10620">
    <property type="entry name" value="MdcG"/>
    <property type="match status" value="1"/>
</dbReference>
<dbReference type="NCBIfam" id="TIGR03135">
    <property type="entry name" value="malonate_mdcG"/>
    <property type="match status" value="1"/>
</dbReference>
<dbReference type="GO" id="GO:0016779">
    <property type="term" value="F:nucleotidyltransferase activity"/>
    <property type="evidence" value="ECO:0007669"/>
    <property type="project" value="UniProtKB-KW"/>
</dbReference>
<feature type="domain" description="Phosphoribosyl-dephospho-CoA transferase MdcG C-terminal" evidence="3">
    <location>
        <begin position="94"/>
        <end position="199"/>
    </location>
</feature>
<dbReference type="InterPro" id="IPR049180">
    <property type="entry name" value="MdcG_C"/>
</dbReference>
<name>A0A1V9DA76_9GAMM</name>
<dbReference type="OrthoDB" id="1275217at2"/>
<gene>
    <name evidence="5" type="ORF">B2J69_21100</name>
</gene>
<dbReference type="RefSeq" id="WP_081142035.1">
    <property type="nucleotide sequence ID" value="NZ_MWUE01000033.1"/>
</dbReference>
<sequence length="206" mass="23096">MNVIPRPHDLLWLRSESALLLVSEAWVGHHWHAELPVVVRRDRHAEGLIPVGVRGERREQRAAGWVHAADIVRVTTPESLAERDVLRDSPFAAYRPVQAALALADMRWPWRWGVTGSTGYALATGRPVLHPESDLDVILRAPQPLARDLLQQWQTQTTRLPCRVDTQVETESGAFALSEWLRAGRALVKTATGPLLTASPWSREPQ</sequence>
<comment type="caution">
    <text evidence="5">The sequence shown here is derived from an EMBL/GenBank/DDBJ whole genome shotgun (WGS) entry which is preliminary data.</text>
</comment>
<evidence type="ECO:0000256" key="1">
    <source>
        <dbReference type="ARBA" id="ARBA00022679"/>
    </source>
</evidence>
<dbReference type="AlphaFoldDB" id="A0A1V9DA76"/>
<keyword evidence="1 5" id="KW-0808">Transferase</keyword>
<dbReference type="Proteomes" id="UP000192769">
    <property type="component" value="Unassembled WGS sequence"/>
</dbReference>
<evidence type="ECO:0000259" key="4">
    <source>
        <dbReference type="Pfam" id="PF20866"/>
    </source>
</evidence>
<keyword evidence="2" id="KW-0548">Nucleotidyltransferase</keyword>
<proteinExistence type="predicted"/>